<evidence type="ECO:0000256" key="3">
    <source>
        <dbReference type="ARBA" id="ARBA00022475"/>
    </source>
</evidence>
<dbReference type="PRINTS" id="PR00956">
    <property type="entry name" value="FLGMOTORFLIN"/>
</dbReference>
<protein>
    <submittedName>
        <fullName evidence="9">Flagellar motor switch protein FliN</fullName>
    </submittedName>
</protein>
<dbReference type="PANTHER" id="PTHR43484:SF1">
    <property type="entry name" value="FLAGELLAR MOTOR SWITCH PROTEIN FLIN"/>
    <property type="match status" value="1"/>
</dbReference>
<keyword evidence="9" id="KW-0966">Cell projection</keyword>
<gene>
    <name evidence="9" type="primary">fliN</name>
    <name evidence="9" type="ORF">P5G59_12230</name>
</gene>
<dbReference type="NCBIfam" id="TIGR02480">
    <property type="entry name" value="fliN"/>
    <property type="match status" value="1"/>
</dbReference>
<dbReference type="InterPro" id="IPR001543">
    <property type="entry name" value="FliN-like_C"/>
</dbReference>
<dbReference type="Proteomes" id="UP001174210">
    <property type="component" value="Unassembled WGS sequence"/>
</dbReference>
<reference evidence="9" key="1">
    <citation type="submission" date="2023-03" db="EMBL/GenBank/DDBJ databases">
        <title>MT1 and MT2 Draft Genomes of Novel Species.</title>
        <authorList>
            <person name="Venkateswaran K."/>
        </authorList>
    </citation>
    <scope>NUCLEOTIDE SEQUENCE</scope>
    <source>
        <strain evidence="9">F6_8S_P_1A</strain>
    </source>
</reference>
<keyword evidence="3" id="KW-1003">Cell membrane</keyword>
<organism evidence="9 10">
    <name type="scientific">Leifsonia virtsii</name>
    <dbReference type="NCBI Taxonomy" id="3035915"/>
    <lineage>
        <taxon>Bacteria</taxon>
        <taxon>Bacillati</taxon>
        <taxon>Actinomycetota</taxon>
        <taxon>Actinomycetes</taxon>
        <taxon>Micrococcales</taxon>
        <taxon>Microbacteriaceae</taxon>
        <taxon>Leifsonia</taxon>
    </lineage>
</organism>
<evidence type="ECO:0000256" key="6">
    <source>
        <dbReference type="ARBA" id="ARBA00023136"/>
    </source>
</evidence>
<keyword evidence="4" id="KW-0145">Chemotaxis</keyword>
<evidence type="ECO:0000259" key="8">
    <source>
        <dbReference type="Pfam" id="PF01052"/>
    </source>
</evidence>
<dbReference type="SUPFAM" id="SSF101801">
    <property type="entry name" value="Surface presentation of antigens (SPOA)"/>
    <property type="match status" value="1"/>
</dbReference>
<dbReference type="InterPro" id="IPR012826">
    <property type="entry name" value="FliN"/>
</dbReference>
<dbReference type="PANTHER" id="PTHR43484">
    <property type="match status" value="1"/>
</dbReference>
<dbReference type="Gene3D" id="2.30.330.10">
    <property type="entry name" value="SpoA-like"/>
    <property type="match status" value="1"/>
</dbReference>
<keyword evidence="6" id="KW-0472">Membrane</keyword>
<evidence type="ECO:0000256" key="7">
    <source>
        <dbReference type="SAM" id="SignalP"/>
    </source>
</evidence>
<dbReference type="Pfam" id="PF01052">
    <property type="entry name" value="FliMN_C"/>
    <property type="match status" value="1"/>
</dbReference>
<keyword evidence="5" id="KW-0283">Flagellar rotation</keyword>
<sequence length="238" mass="24083">MSMTSTANAAGLSLGQAQAAAEALARVLPTGTPLTPLLSQGSEVRETGRAVVATFVGSVAADLAVVLVEAPQLVDEGADGSPVVALEDVLQPALEAASDTLGAGVLDDARAEDAAELFSDPATSVFALSGPSGVAGWFAVRGRASVAERAGASGLGGKLGRISNVEMALTVEIGRTRMAVRDVLAMEPGAVIELDRSAGSPADVLLNGRLIAHGEIVVIDQDYAVRITKILDTAEDLD</sequence>
<dbReference type="EMBL" id="JAROCB010000003">
    <property type="protein sequence ID" value="MDN4597913.1"/>
    <property type="molecule type" value="Genomic_DNA"/>
</dbReference>
<feature type="domain" description="Flagellar motor switch protein FliN-like C-terminal" evidence="8">
    <location>
        <begin position="161"/>
        <end position="231"/>
    </location>
</feature>
<keyword evidence="10" id="KW-1185">Reference proteome</keyword>
<evidence type="ECO:0000313" key="10">
    <source>
        <dbReference type="Proteomes" id="UP001174210"/>
    </source>
</evidence>
<evidence type="ECO:0000256" key="5">
    <source>
        <dbReference type="ARBA" id="ARBA00022779"/>
    </source>
</evidence>
<comment type="similarity">
    <text evidence="2">Belongs to the FliN/MopA/SpaO family.</text>
</comment>
<dbReference type="InterPro" id="IPR051469">
    <property type="entry name" value="FliN/MopA/SpaO"/>
</dbReference>
<keyword evidence="9" id="KW-0282">Flagellum</keyword>
<keyword evidence="7" id="KW-0732">Signal</keyword>
<evidence type="ECO:0000256" key="1">
    <source>
        <dbReference type="ARBA" id="ARBA00004413"/>
    </source>
</evidence>
<name>A0ABT8IZ17_9MICO</name>
<feature type="chain" id="PRO_5046823689" evidence="7">
    <location>
        <begin position="20"/>
        <end position="238"/>
    </location>
</feature>
<accession>A0ABT8IZ17</accession>
<dbReference type="InterPro" id="IPR001172">
    <property type="entry name" value="FliN_T3SS_HrcQb"/>
</dbReference>
<feature type="signal peptide" evidence="7">
    <location>
        <begin position="1"/>
        <end position="19"/>
    </location>
</feature>
<comment type="caution">
    <text evidence="9">The sequence shown here is derived from an EMBL/GenBank/DDBJ whole genome shotgun (WGS) entry which is preliminary data.</text>
</comment>
<keyword evidence="9" id="KW-0969">Cilium</keyword>
<proteinExistence type="inferred from homology"/>
<dbReference type="InterPro" id="IPR036429">
    <property type="entry name" value="SpoA-like_sf"/>
</dbReference>
<evidence type="ECO:0000256" key="2">
    <source>
        <dbReference type="ARBA" id="ARBA00009226"/>
    </source>
</evidence>
<evidence type="ECO:0000256" key="4">
    <source>
        <dbReference type="ARBA" id="ARBA00022500"/>
    </source>
</evidence>
<comment type="subcellular location">
    <subcellularLocation>
        <location evidence="1">Cell membrane</location>
        <topology evidence="1">Peripheral membrane protein</topology>
        <orientation evidence="1">Cytoplasmic side</orientation>
    </subcellularLocation>
</comment>
<evidence type="ECO:0000313" key="9">
    <source>
        <dbReference type="EMBL" id="MDN4597913.1"/>
    </source>
</evidence>